<organism evidence="2 3">
    <name type="scientific">Chondromyces apiculatus DSM 436</name>
    <dbReference type="NCBI Taxonomy" id="1192034"/>
    <lineage>
        <taxon>Bacteria</taxon>
        <taxon>Pseudomonadati</taxon>
        <taxon>Myxococcota</taxon>
        <taxon>Polyangia</taxon>
        <taxon>Polyangiales</taxon>
        <taxon>Polyangiaceae</taxon>
        <taxon>Chondromyces</taxon>
    </lineage>
</organism>
<dbReference type="EMBL" id="ASRX01000078">
    <property type="protein sequence ID" value="EYF01539.1"/>
    <property type="molecule type" value="Genomic_DNA"/>
</dbReference>
<dbReference type="SUPFAM" id="SSF49899">
    <property type="entry name" value="Concanavalin A-like lectins/glucanases"/>
    <property type="match status" value="1"/>
</dbReference>
<gene>
    <name evidence="2" type="ORF">CAP_8042</name>
</gene>
<protein>
    <submittedName>
        <fullName evidence="2">Uncharacterized protein</fullName>
    </submittedName>
</protein>
<feature type="region of interest" description="Disordered" evidence="1">
    <location>
        <begin position="1"/>
        <end position="22"/>
    </location>
</feature>
<name>A0A017SX66_9BACT</name>
<evidence type="ECO:0000256" key="1">
    <source>
        <dbReference type="SAM" id="MobiDB-lite"/>
    </source>
</evidence>
<dbReference type="InterPro" id="IPR013320">
    <property type="entry name" value="ConA-like_dom_sf"/>
</dbReference>
<keyword evidence="3" id="KW-1185">Reference proteome</keyword>
<comment type="caution">
    <text evidence="2">The sequence shown here is derived from an EMBL/GenBank/DDBJ whole genome shotgun (WGS) entry which is preliminary data.</text>
</comment>
<dbReference type="Gene3D" id="2.60.120.200">
    <property type="match status" value="1"/>
</dbReference>
<evidence type="ECO:0000313" key="3">
    <source>
        <dbReference type="Proteomes" id="UP000019678"/>
    </source>
</evidence>
<dbReference type="Proteomes" id="UP000019678">
    <property type="component" value="Unassembled WGS sequence"/>
</dbReference>
<accession>A0A017SX66</accession>
<sequence>MLPGPELNGDFRDSDCQGPTLDDSAGTPLVRYLLNEATAGTGVTHLRDARPNPLDLELQYEWGHPEFISPGTESRGLYWEHSNGSGRAFSIIATPQSKLQMLNSATALTLEFVVKFEESSVNDERGVLFLGHAEGSNDISRLALVLDGDENPHIYHNGQEVGRVEEQLRTDDPVVLHVIIDTAVEPDEAKLRLLVNGEAKPVTREPWESPPNGPLTLNQSTHLVLGNLLTQARSMRGDLYYAAIYPRALSQSQVEANVAVLQEHNDEP</sequence>
<dbReference type="AlphaFoldDB" id="A0A017SX66"/>
<reference evidence="2 3" key="1">
    <citation type="submission" date="2013-05" db="EMBL/GenBank/DDBJ databases">
        <title>Genome assembly of Chondromyces apiculatus DSM 436.</title>
        <authorList>
            <person name="Sharma G."/>
            <person name="Khatri I."/>
            <person name="Kaur C."/>
            <person name="Mayilraj S."/>
            <person name="Subramanian S."/>
        </authorList>
    </citation>
    <scope>NUCLEOTIDE SEQUENCE [LARGE SCALE GENOMIC DNA]</scope>
    <source>
        <strain evidence="2 3">DSM 436</strain>
    </source>
</reference>
<dbReference type="Pfam" id="PF13385">
    <property type="entry name" value="Laminin_G_3"/>
    <property type="match status" value="1"/>
</dbReference>
<proteinExistence type="predicted"/>
<evidence type="ECO:0000313" key="2">
    <source>
        <dbReference type="EMBL" id="EYF01539.1"/>
    </source>
</evidence>